<reference evidence="3 4" key="2">
    <citation type="submission" date="2024-05" db="EMBL/GenBank/DDBJ databases">
        <authorList>
            <person name="Chen Y."/>
            <person name="Shah S."/>
            <person name="Dougan E. K."/>
            <person name="Thang M."/>
            <person name="Chan C."/>
        </authorList>
    </citation>
    <scope>NUCLEOTIDE SEQUENCE [LARGE SCALE GENOMIC DNA]</scope>
</reference>
<proteinExistence type="predicted"/>
<evidence type="ECO:0000313" key="2">
    <source>
        <dbReference type="EMBL" id="CAI3995771.1"/>
    </source>
</evidence>
<gene>
    <name evidence="2" type="ORF">C1SCF055_LOCUS22297</name>
</gene>
<keyword evidence="1" id="KW-0472">Membrane</keyword>
<dbReference type="EMBL" id="CAMXCT010002113">
    <property type="protein sequence ID" value="CAI3995771.1"/>
    <property type="molecule type" value="Genomic_DNA"/>
</dbReference>
<protein>
    <submittedName>
        <fullName evidence="2">Uncharacterized protein</fullName>
    </submittedName>
</protein>
<organism evidence="2">
    <name type="scientific">Cladocopium goreaui</name>
    <dbReference type="NCBI Taxonomy" id="2562237"/>
    <lineage>
        <taxon>Eukaryota</taxon>
        <taxon>Sar</taxon>
        <taxon>Alveolata</taxon>
        <taxon>Dinophyceae</taxon>
        <taxon>Suessiales</taxon>
        <taxon>Symbiodiniaceae</taxon>
        <taxon>Cladocopium</taxon>
    </lineage>
</organism>
<keyword evidence="1" id="KW-0812">Transmembrane</keyword>
<reference evidence="2" key="1">
    <citation type="submission" date="2022-10" db="EMBL/GenBank/DDBJ databases">
        <authorList>
            <person name="Chen Y."/>
            <person name="Dougan E. K."/>
            <person name="Chan C."/>
            <person name="Rhodes N."/>
            <person name="Thang M."/>
        </authorList>
    </citation>
    <scope>NUCLEOTIDE SEQUENCE</scope>
</reference>
<keyword evidence="4" id="KW-1185">Reference proteome</keyword>
<evidence type="ECO:0000313" key="4">
    <source>
        <dbReference type="Proteomes" id="UP001152797"/>
    </source>
</evidence>
<dbReference type="EMBL" id="CAMXCT020002113">
    <property type="protein sequence ID" value="CAL1149146.1"/>
    <property type="molecule type" value="Genomic_DNA"/>
</dbReference>
<evidence type="ECO:0000313" key="3">
    <source>
        <dbReference type="EMBL" id="CAL4783083.1"/>
    </source>
</evidence>
<sequence>MASNVNALRTCVNRLPARMAGPASVARRSFSEVTTEVKQPKAAARTTLGSRLRSFIMGFTVAGTLSGYALYYKVQWTNEELAAMVRETAARQAQIERRLSQLESR</sequence>
<evidence type="ECO:0000256" key="1">
    <source>
        <dbReference type="SAM" id="Phobius"/>
    </source>
</evidence>
<dbReference type="EMBL" id="CAMXCT030002113">
    <property type="protein sequence ID" value="CAL4783083.1"/>
    <property type="molecule type" value="Genomic_DNA"/>
</dbReference>
<dbReference type="OrthoDB" id="422514at2759"/>
<name>A0A9P1CT05_9DINO</name>
<comment type="caution">
    <text evidence="2">The sequence shown here is derived from an EMBL/GenBank/DDBJ whole genome shotgun (WGS) entry which is preliminary data.</text>
</comment>
<keyword evidence="1" id="KW-1133">Transmembrane helix</keyword>
<accession>A0A9P1CT05</accession>
<dbReference type="Proteomes" id="UP001152797">
    <property type="component" value="Unassembled WGS sequence"/>
</dbReference>
<feature type="transmembrane region" description="Helical" evidence="1">
    <location>
        <begin position="55"/>
        <end position="74"/>
    </location>
</feature>
<dbReference type="AlphaFoldDB" id="A0A9P1CT05"/>